<keyword evidence="4" id="KW-1185">Reference proteome</keyword>
<feature type="transmembrane region" description="Helical" evidence="1">
    <location>
        <begin position="43"/>
        <end position="66"/>
    </location>
</feature>
<feature type="domain" description="Uncharacterized protein YyaB-like PH" evidence="2">
    <location>
        <begin position="63"/>
        <end position="139"/>
    </location>
</feature>
<sequence>MLFKSKMDRTFRIFISISILIIGISCFFPVFLDEEIPPEAMAILIGVFILIVAFLLWMLFGIQYVFNEEYLLVKGGPFRSQIAYENITKVSPTRDIYTGYRLSTSTDGIEIFYKTGFSGSVKISPKEKELFLSELKKHCPHAKIEF</sequence>
<organism evidence="3 4">
    <name type="scientific">Ureibacillus massiliensis 4400831 = CIP 108448 = CCUG 49529</name>
    <dbReference type="NCBI Taxonomy" id="1211035"/>
    <lineage>
        <taxon>Bacteria</taxon>
        <taxon>Bacillati</taxon>
        <taxon>Bacillota</taxon>
        <taxon>Bacilli</taxon>
        <taxon>Bacillales</taxon>
        <taxon>Caryophanaceae</taxon>
        <taxon>Ureibacillus</taxon>
    </lineage>
</organism>
<dbReference type="eggNOG" id="ENOG5032DI4">
    <property type="taxonomic scope" value="Bacteria"/>
</dbReference>
<protein>
    <recommendedName>
        <fullName evidence="2">Uncharacterized protein YyaB-like PH domain-containing protein</fullName>
    </recommendedName>
</protein>
<evidence type="ECO:0000256" key="1">
    <source>
        <dbReference type="SAM" id="Phobius"/>
    </source>
</evidence>
<dbReference type="InterPro" id="IPR009589">
    <property type="entry name" value="PH_YyaB-like"/>
</dbReference>
<evidence type="ECO:0000313" key="4">
    <source>
        <dbReference type="Proteomes" id="UP000030595"/>
    </source>
</evidence>
<keyword evidence="1" id="KW-0812">Transmembrane</keyword>
<dbReference type="AlphaFoldDB" id="A0A0A3JIM7"/>
<accession>A0A0A3JIM7</accession>
<gene>
    <name evidence="3" type="ORF">CD30_18895</name>
</gene>
<evidence type="ECO:0000313" key="3">
    <source>
        <dbReference type="EMBL" id="KGR86832.1"/>
    </source>
</evidence>
<keyword evidence="1" id="KW-0472">Membrane</keyword>
<keyword evidence="1" id="KW-1133">Transmembrane helix</keyword>
<dbReference type="Proteomes" id="UP000030595">
    <property type="component" value="Unassembled WGS sequence"/>
</dbReference>
<name>A0A0A3JIM7_9BACL</name>
<dbReference type="EMBL" id="JPVQ01000073">
    <property type="protein sequence ID" value="KGR86832.1"/>
    <property type="molecule type" value="Genomic_DNA"/>
</dbReference>
<evidence type="ECO:0000259" key="2">
    <source>
        <dbReference type="Pfam" id="PF06713"/>
    </source>
</evidence>
<dbReference type="PROSITE" id="PS51257">
    <property type="entry name" value="PROKAR_LIPOPROTEIN"/>
    <property type="match status" value="1"/>
</dbReference>
<reference evidence="3 4" key="1">
    <citation type="submission" date="2014-02" db="EMBL/GenBank/DDBJ databases">
        <title>Draft genome sequence of Lysinibacillus massiliensis CCUG 49529.</title>
        <authorList>
            <person name="Zhang F."/>
            <person name="Wang G."/>
            <person name="Zhang L."/>
        </authorList>
    </citation>
    <scope>NUCLEOTIDE SEQUENCE [LARGE SCALE GENOMIC DNA]</scope>
    <source>
        <strain evidence="3 4">CCUG 49529</strain>
    </source>
</reference>
<dbReference type="GO" id="GO:0030153">
    <property type="term" value="P:bacteriocin immunity"/>
    <property type="evidence" value="ECO:0007669"/>
    <property type="project" value="InterPro"/>
</dbReference>
<dbReference type="Pfam" id="PF06713">
    <property type="entry name" value="bPH_4"/>
    <property type="match status" value="1"/>
</dbReference>
<dbReference type="RefSeq" id="WP_036180306.1">
    <property type="nucleotide sequence ID" value="NZ_AVCZ01000073.1"/>
</dbReference>
<proteinExistence type="predicted"/>
<comment type="caution">
    <text evidence="3">The sequence shown here is derived from an EMBL/GenBank/DDBJ whole genome shotgun (WGS) entry which is preliminary data.</text>
</comment>
<feature type="transmembrane region" description="Helical" evidence="1">
    <location>
        <begin position="12"/>
        <end position="31"/>
    </location>
</feature>
<dbReference type="OrthoDB" id="2436858at2"/>